<dbReference type="PANTHER" id="PTHR43713:SF3">
    <property type="entry name" value="GLUTAMATE-1-SEMIALDEHYDE 2,1-AMINOMUTASE 1, CHLOROPLASTIC-RELATED"/>
    <property type="match status" value="1"/>
</dbReference>
<evidence type="ECO:0000313" key="5">
    <source>
        <dbReference type="Proteomes" id="UP000215509"/>
    </source>
</evidence>
<dbReference type="PANTHER" id="PTHR43713">
    <property type="entry name" value="GLUTAMATE-1-SEMIALDEHYDE 2,1-AMINOMUTASE"/>
    <property type="match status" value="1"/>
</dbReference>
<dbReference type="GO" id="GO:0008483">
    <property type="term" value="F:transaminase activity"/>
    <property type="evidence" value="ECO:0007669"/>
    <property type="project" value="UniProtKB-KW"/>
</dbReference>
<reference evidence="4 5" key="1">
    <citation type="submission" date="2017-07" db="EMBL/GenBank/DDBJ databases">
        <title>Genome sequencing and assembly of Paenibacillus rigui.</title>
        <authorList>
            <person name="Mayilraj S."/>
        </authorList>
    </citation>
    <scope>NUCLEOTIDE SEQUENCE [LARGE SCALE GENOMIC DNA]</scope>
    <source>
        <strain evidence="4 5">JCM 16352</strain>
    </source>
</reference>
<dbReference type="Gene3D" id="3.40.640.10">
    <property type="entry name" value="Type I PLP-dependent aspartate aminotransferase-like (Major domain)"/>
    <property type="match status" value="1"/>
</dbReference>
<proteinExistence type="inferred from homology"/>
<dbReference type="InterPro" id="IPR015422">
    <property type="entry name" value="PyrdxlP-dep_Trfase_small"/>
</dbReference>
<evidence type="ECO:0000256" key="1">
    <source>
        <dbReference type="ARBA" id="ARBA00001933"/>
    </source>
</evidence>
<comment type="cofactor">
    <cofactor evidence="1">
        <name>pyridoxal 5'-phosphate</name>
        <dbReference type="ChEBI" id="CHEBI:597326"/>
    </cofactor>
</comment>
<dbReference type="EMBL" id="NMQW01000052">
    <property type="protein sequence ID" value="OXM83052.1"/>
    <property type="molecule type" value="Genomic_DNA"/>
</dbReference>
<dbReference type="AlphaFoldDB" id="A0A229UI03"/>
<dbReference type="Pfam" id="PF00202">
    <property type="entry name" value="Aminotran_3"/>
    <property type="match status" value="1"/>
</dbReference>
<keyword evidence="5" id="KW-1185">Reference proteome</keyword>
<comment type="similarity">
    <text evidence="3">Belongs to the class-III pyridoxal-phosphate-dependent aminotransferase family.</text>
</comment>
<dbReference type="RefSeq" id="WP_094018149.1">
    <property type="nucleotide sequence ID" value="NZ_NMQW01000052.1"/>
</dbReference>
<evidence type="ECO:0000256" key="3">
    <source>
        <dbReference type="RuleBase" id="RU003560"/>
    </source>
</evidence>
<protein>
    <submittedName>
        <fullName evidence="4">Aminotransferase class III</fullName>
    </submittedName>
</protein>
<organism evidence="4 5">
    <name type="scientific">Paenibacillus rigui</name>
    <dbReference type="NCBI Taxonomy" id="554312"/>
    <lineage>
        <taxon>Bacteria</taxon>
        <taxon>Bacillati</taxon>
        <taxon>Bacillota</taxon>
        <taxon>Bacilli</taxon>
        <taxon>Bacillales</taxon>
        <taxon>Paenibacillaceae</taxon>
        <taxon>Paenibacillus</taxon>
    </lineage>
</organism>
<name>A0A229UI03_9BACL</name>
<gene>
    <name evidence="4" type="ORF">CF651_27960</name>
</gene>
<keyword evidence="4" id="KW-0032">Aminotransferase</keyword>
<dbReference type="OrthoDB" id="9771932at2"/>
<dbReference type="InterPro" id="IPR015424">
    <property type="entry name" value="PyrdxlP-dep_Trfase"/>
</dbReference>
<dbReference type="InterPro" id="IPR015421">
    <property type="entry name" value="PyrdxlP-dep_Trfase_major"/>
</dbReference>
<sequence>MGTQLWKKAKRLIPGGNQLLSKRSERFLPELWPAYYEKAKGCEVWDIEGRHFYDFAQMGVGACVLGYADEEVNHAVIQAINKGSMCTLNCYEEVELAEKLIALHPWSDQVRFARSGGEACAIAVRLGRAVTGKSKVAFCGYHGWHDWYLSANLGDSNHLDDMLLPGLKPLGVPREMKNTAFPFYYNQLAQLEKLVEEHGDDLGVIIMEPRRETDPEPGFLQGVRAIADKIGAVLIFDEITSGFRMNLGGIHLTMGVNPDIAIYGKALGNGFAISAVIGRKEVMESAQDSFISSTFWTERIGYAAALAVLNKMEKHDVPAHLVRIGEQVADIWRTASRNHQVPIHISGIAPLLHISFQTDPSRIIKTLYTQEMLEKGFLASNSVYASYAYTDDILQLYRDRIDEVFAYLKAAIETGNASQLLKAEPAHDGFQRLT</sequence>
<comment type="caution">
    <text evidence="4">The sequence shown here is derived from an EMBL/GenBank/DDBJ whole genome shotgun (WGS) entry which is preliminary data.</text>
</comment>
<dbReference type="InterPro" id="IPR005814">
    <property type="entry name" value="Aminotrans_3"/>
</dbReference>
<dbReference type="Gene3D" id="3.90.1150.10">
    <property type="entry name" value="Aspartate Aminotransferase, domain 1"/>
    <property type="match status" value="1"/>
</dbReference>
<evidence type="ECO:0000313" key="4">
    <source>
        <dbReference type="EMBL" id="OXM83052.1"/>
    </source>
</evidence>
<dbReference type="SUPFAM" id="SSF53383">
    <property type="entry name" value="PLP-dependent transferases"/>
    <property type="match status" value="1"/>
</dbReference>
<dbReference type="Proteomes" id="UP000215509">
    <property type="component" value="Unassembled WGS sequence"/>
</dbReference>
<keyword evidence="4" id="KW-0808">Transferase</keyword>
<evidence type="ECO:0000256" key="2">
    <source>
        <dbReference type="ARBA" id="ARBA00022898"/>
    </source>
</evidence>
<dbReference type="GO" id="GO:0030170">
    <property type="term" value="F:pyridoxal phosphate binding"/>
    <property type="evidence" value="ECO:0007669"/>
    <property type="project" value="InterPro"/>
</dbReference>
<accession>A0A229UI03</accession>
<keyword evidence="2 3" id="KW-0663">Pyridoxal phosphate</keyword>